<reference evidence="12 13" key="1">
    <citation type="journal article" date="2015" name="Genome Biol.">
        <title>Comparative genomics of Steinernema reveals deeply conserved gene regulatory networks.</title>
        <authorList>
            <person name="Dillman A.R."/>
            <person name="Macchietto M."/>
            <person name="Porter C.F."/>
            <person name="Rogers A."/>
            <person name="Williams B."/>
            <person name="Antoshechkin I."/>
            <person name="Lee M.M."/>
            <person name="Goodwin Z."/>
            <person name="Lu X."/>
            <person name="Lewis E.E."/>
            <person name="Goodrich-Blair H."/>
            <person name="Stock S.P."/>
            <person name="Adams B.J."/>
            <person name="Sternberg P.W."/>
            <person name="Mortazavi A."/>
        </authorList>
    </citation>
    <scope>NUCLEOTIDE SEQUENCE [LARGE SCALE GENOMIC DNA]</scope>
    <source>
        <strain evidence="12 13">ALL</strain>
    </source>
</reference>
<dbReference type="OrthoDB" id="296386at2759"/>
<dbReference type="Pfam" id="PF04547">
    <property type="entry name" value="Anoctamin"/>
    <property type="match status" value="1"/>
</dbReference>
<feature type="transmembrane region" description="Helical" evidence="8">
    <location>
        <begin position="361"/>
        <end position="387"/>
    </location>
</feature>
<comment type="similarity">
    <text evidence="2 8">Belongs to the anoctamin family.</text>
</comment>
<dbReference type="Proteomes" id="UP000298663">
    <property type="component" value="Unassembled WGS sequence"/>
</dbReference>
<proteinExistence type="inferred from homology"/>
<keyword evidence="6 8" id="KW-0472">Membrane</keyword>
<dbReference type="GO" id="GO:0046983">
    <property type="term" value="F:protein dimerization activity"/>
    <property type="evidence" value="ECO:0007669"/>
    <property type="project" value="InterPro"/>
</dbReference>
<feature type="transmembrane region" description="Helical" evidence="8">
    <location>
        <begin position="317"/>
        <end position="341"/>
    </location>
</feature>
<name>A0A4U8URJ0_STECR</name>
<dbReference type="PANTHER" id="PTHR12308:SF84">
    <property type="entry name" value="ANOCTAMIN"/>
    <property type="match status" value="1"/>
</dbReference>
<dbReference type="PANTHER" id="PTHR12308">
    <property type="entry name" value="ANOCTAMIN"/>
    <property type="match status" value="1"/>
</dbReference>
<dbReference type="GO" id="GO:0005886">
    <property type="term" value="C:plasma membrane"/>
    <property type="evidence" value="ECO:0007669"/>
    <property type="project" value="UniProtKB-SubCell"/>
</dbReference>
<feature type="region of interest" description="Disordered" evidence="9">
    <location>
        <begin position="851"/>
        <end position="901"/>
    </location>
</feature>
<dbReference type="Pfam" id="PF16178">
    <property type="entry name" value="Anoct_dimer"/>
    <property type="match status" value="1"/>
</dbReference>
<dbReference type="AlphaFoldDB" id="A0A4U8URJ0"/>
<evidence type="ECO:0000259" key="10">
    <source>
        <dbReference type="Pfam" id="PF04547"/>
    </source>
</evidence>
<evidence type="ECO:0000256" key="5">
    <source>
        <dbReference type="ARBA" id="ARBA00022989"/>
    </source>
</evidence>
<evidence type="ECO:0000259" key="11">
    <source>
        <dbReference type="Pfam" id="PF16178"/>
    </source>
</evidence>
<comment type="caution">
    <text evidence="12">The sequence shown here is derived from an EMBL/GenBank/DDBJ whole genome shotgun (WGS) entry which is preliminary data.</text>
</comment>
<dbReference type="InterPro" id="IPR007632">
    <property type="entry name" value="Anoctamin"/>
</dbReference>
<evidence type="ECO:0000313" key="12">
    <source>
        <dbReference type="EMBL" id="TMS35135.1"/>
    </source>
</evidence>
<feature type="transmembrane region" description="Helical" evidence="8">
    <location>
        <begin position="711"/>
        <end position="736"/>
    </location>
</feature>
<evidence type="ECO:0000256" key="7">
    <source>
        <dbReference type="ARBA" id="ARBA00023180"/>
    </source>
</evidence>
<keyword evidence="4 8" id="KW-0812">Transmembrane</keyword>
<feature type="compositionally biased region" description="Polar residues" evidence="9">
    <location>
        <begin position="876"/>
        <end position="901"/>
    </location>
</feature>
<evidence type="ECO:0000256" key="9">
    <source>
        <dbReference type="SAM" id="MobiDB-lite"/>
    </source>
</evidence>
<dbReference type="STRING" id="34508.A0A4U8URJ0"/>
<dbReference type="InterPro" id="IPR032394">
    <property type="entry name" value="Anoct_dimer"/>
</dbReference>
<protein>
    <recommendedName>
        <fullName evidence="8">Anoctamin</fullName>
    </recommendedName>
</protein>
<feature type="domain" description="Anoctamin transmembrane" evidence="10">
    <location>
        <begin position="151"/>
        <end position="750"/>
    </location>
</feature>
<dbReference type="InterPro" id="IPR049452">
    <property type="entry name" value="Anoctamin_TM"/>
</dbReference>
<feature type="transmembrane region" description="Helical" evidence="8">
    <location>
        <begin position="162"/>
        <end position="188"/>
    </location>
</feature>
<feature type="transmembrane region" description="Helical" evidence="8">
    <location>
        <begin position="243"/>
        <end position="261"/>
    </location>
</feature>
<accession>A0A4U8URJ0</accession>
<keyword evidence="3" id="KW-1003">Cell membrane</keyword>
<comment type="subcellular location">
    <subcellularLocation>
        <location evidence="1">Cell membrane</location>
        <topology evidence="1">Multi-pass membrane protein</topology>
    </subcellularLocation>
    <subcellularLocation>
        <location evidence="8">Membrane</location>
        <topology evidence="8">Multi-pass membrane protein</topology>
    </subcellularLocation>
</comment>
<evidence type="ECO:0000256" key="6">
    <source>
        <dbReference type="ARBA" id="ARBA00023136"/>
    </source>
</evidence>
<organism evidence="12 13">
    <name type="scientific">Steinernema carpocapsae</name>
    <name type="common">Entomopathogenic nematode</name>
    <dbReference type="NCBI Taxonomy" id="34508"/>
    <lineage>
        <taxon>Eukaryota</taxon>
        <taxon>Metazoa</taxon>
        <taxon>Ecdysozoa</taxon>
        <taxon>Nematoda</taxon>
        <taxon>Chromadorea</taxon>
        <taxon>Rhabditida</taxon>
        <taxon>Tylenchina</taxon>
        <taxon>Panagrolaimomorpha</taxon>
        <taxon>Strongyloidoidea</taxon>
        <taxon>Steinernematidae</taxon>
        <taxon>Steinernema</taxon>
    </lineage>
</organism>
<keyword evidence="5 8" id="KW-1133">Transmembrane helix</keyword>
<sequence>MRVKMPVRQNDIQVREISTLELLYRFLDFDDKTKKRFNEPEYFTTPFIGQHLTSYVNYEDKENFFPPAERSRMVFDFLIRSRYDAVATEKYRIGIDRLISNGTYTAAYPLHEEMICRRDVRDDEELNDRQLLFHHWATPRNFYKYQPLDLIKRYFGTKIGLYFAWLGYYTKVLFPAAVTGLACVIFGVSTLSSDIPSNDICGSDGIGSRVYMCPVCDSFCDYTPLNTSCAYAKISYVFDNPSTVFFATVMSIWATLFLEGWKRYHSEIAWKWGVLDFEVEEETIRPEFQFKIRQKRLNPVTQEFEPYLPVGQRIIRLIGSGVTVIFFLCLVIAFVIGIIIYRTIVMQVFATMDDSYFQANAVIITSVTSATINLCFILILNYFYSWLALKLTSWECPRTQSEFDNSYTLKVFLFQFINFYSSLFYIAFFKGKLSGVPGKHDRTHRITIDGTRLEGCDPAGCMVELVIQLAIIMCGKQFFNAFMEIGYPLVMNMFRRWKLRIPETRKQKDARRRKEKQTEMGKMPSGRVTRYEWDYALNPIYDQFLFDEYLEMVIQFGFVTLFVSAFPLAPLFALLNNILEIRLDAYKFTVTTRRPLAASARNLGMWNTILDGISKVAVLTNALVIAFTSDFVPKMLYMFTHSSLLGYVNDSLSYFDSADLVIKHSDYKNVTVCRFKDYRKIPCSLAGRMPTSLSGECDDDYGYSFERWYVLVARLAFVLIFEHFVFLIKAFVAYVIPDIPTKIVIQLQRERHLARQARITQDLASVDSTNTFCTQMDEDGGIQPHKLEKAFSQDTDEVAQQPDALYDGTDPIPSDEMRKIMRHQPRPSLSSVPSDEAAGFSGIGTHRISRNDLDEEEYVTSTHVPGEAEEKEGIGRSNSVESFYSCGNANGSTAHLNRPNA</sequence>
<keyword evidence="13" id="KW-1185">Reference proteome</keyword>
<evidence type="ECO:0000256" key="2">
    <source>
        <dbReference type="ARBA" id="ARBA00009671"/>
    </source>
</evidence>
<evidence type="ECO:0000313" key="13">
    <source>
        <dbReference type="Proteomes" id="UP000298663"/>
    </source>
</evidence>
<evidence type="ECO:0000256" key="8">
    <source>
        <dbReference type="RuleBase" id="RU280814"/>
    </source>
</evidence>
<feature type="domain" description="Anoctamin dimerisation" evidence="11">
    <location>
        <begin position="1"/>
        <end position="148"/>
    </location>
</feature>
<evidence type="ECO:0000256" key="3">
    <source>
        <dbReference type="ARBA" id="ARBA00022475"/>
    </source>
</evidence>
<dbReference type="EMBL" id="AZBU02000001">
    <property type="protein sequence ID" value="TMS35135.1"/>
    <property type="molecule type" value="Genomic_DNA"/>
</dbReference>
<feature type="transmembrane region" description="Helical" evidence="8">
    <location>
        <begin position="407"/>
        <end position="428"/>
    </location>
</feature>
<gene>
    <name evidence="12" type="ORF">L596_002595</name>
</gene>
<evidence type="ECO:0000256" key="4">
    <source>
        <dbReference type="ARBA" id="ARBA00022692"/>
    </source>
</evidence>
<comment type="caution">
    <text evidence="8">Lacks conserved residue(s) required for the propagation of feature annotation.</text>
</comment>
<dbReference type="GO" id="GO:0005254">
    <property type="term" value="F:chloride channel activity"/>
    <property type="evidence" value="ECO:0007669"/>
    <property type="project" value="TreeGrafter"/>
</dbReference>
<reference evidence="12 13" key="2">
    <citation type="journal article" date="2019" name="G3 (Bethesda)">
        <title>Hybrid Assembly of the Genome of the Entomopathogenic Nematode Steinernema carpocapsae Identifies the X-Chromosome.</title>
        <authorList>
            <person name="Serra L."/>
            <person name="Macchietto M."/>
            <person name="Macias-Munoz A."/>
            <person name="McGill C.J."/>
            <person name="Rodriguez I.M."/>
            <person name="Rodriguez B."/>
            <person name="Murad R."/>
            <person name="Mortazavi A."/>
        </authorList>
    </citation>
    <scope>NUCLEOTIDE SEQUENCE [LARGE SCALE GENOMIC DNA]</scope>
    <source>
        <strain evidence="12 13">ALL</strain>
    </source>
</reference>
<keyword evidence="7" id="KW-0325">Glycoprotein</keyword>
<feature type="transmembrane region" description="Helical" evidence="8">
    <location>
        <begin position="552"/>
        <end position="575"/>
    </location>
</feature>
<evidence type="ECO:0000256" key="1">
    <source>
        <dbReference type="ARBA" id="ARBA00004651"/>
    </source>
</evidence>